<proteinExistence type="predicted"/>
<name>A0A1L3SP14_9HYPH</name>
<sequence>MTLQETIDEGYTLHAACHENTCLRTRPLDLIALRDRLGPDHGTLHKDLAHKLRCSKCGSKNVGLLVSPPTWGQQVKGEKVAAADE</sequence>
<accession>A0A1L3SP14</accession>
<protein>
    <submittedName>
        <fullName evidence="1">Uncharacterized protein</fullName>
    </submittedName>
</protein>
<evidence type="ECO:0000313" key="1">
    <source>
        <dbReference type="EMBL" id="APH71144.1"/>
    </source>
</evidence>
<gene>
    <name evidence="1" type="ORF">BSQ44_06990</name>
</gene>
<keyword evidence="2" id="KW-1185">Reference proteome</keyword>
<dbReference type="AlphaFoldDB" id="A0A1L3SP14"/>
<dbReference type="RefSeq" id="WP_072602549.1">
    <property type="nucleotide sequence ID" value="NZ_CP018171.1"/>
</dbReference>
<organism evidence="1 2">
    <name type="scientific">Aquibium oceanicum</name>
    <dbReference type="NCBI Taxonomy" id="1670800"/>
    <lineage>
        <taxon>Bacteria</taxon>
        <taxon>Pseudomonadati</taxon>
        <taxon>Pseudomonadota</taxon>
        <taxon>Alphaproteobacteria</taxon>
        <taxon>Hyphomicrobiales</taxon>
        <taxon>Phyllobacteriaceae</taxon>
        <taxon>Aquibium</taxon>
    </lineage>
</organism>
<dbReference type="OrthoDB" id="8083970at2"/>
<evidence type="ECO:0000313" key="2">
    <source>
        <dbReference type="Proteomes" id="UP000182840"/>
    </source>
</evidence>
<dbReference type="EMBL" id="CP018171">
    <property type="protein sequence ID" value="APH71144.1"/>
    <property type="molecule type" value="Genomic_DNA"/>
</dbReference>
<dbReference type="KEGG" id="meso:BSQ44_06990"/>
<reference evidence="2" key="1">
    <citation type="submission" date="2016-11" db="EMBL/GenBank/DDBJ databases">
        <title>Mesorhizobium oceanicum sp. nov., isolated from deep seawater in South China Sea.</title>
        <authorList>
            <person name="Fu G.-Y."/>
        </authorList>
    </citation>
    <scope>NUCLEOTIDE SEQUENCE [LARGE SCALE GENOMIC DNA]</scope>
    <source>
        <strain evidence="2">B7</strain>
    </source>
</reference>
<dbReference type="Proteomes" id="UP000182840">
    <property type="component" value="Chromosome"/>
</dbReference>
<dbReference type="STRING" id="1670800.BSQ44_06990"/>